<dbReference type="Pfam" id="PF10262">
    <property type="entry name" value="Rdx"/>
    <property type="match status" value="1"/>
</dbReference>
<dbReference type="Proteomes" id="UP000741360">
    <property type="component" value="Unassembled WGS sequence"/>
</dbReference>
<organism evidence="2 3">
    <name type="scientific">Tectimicrobiota bacterium</name>
    <dbReference type="NCBI Taxonomy" id="2528274"/>
    <lineage>
        <taxon>Bacteria</taxon>
        <taxon>Pseudomonadati</taxon>
        <taxon>Nitrospinota/Tectimicrobiota group</taxon>
        <taxon>Candidatus Tectimicrobiota</taxon>
    </lineage>
</organism>
<dbReference type="NCBIfam" id="TIGR02174">
    <property type="entry name" value="CXXU_selWTH"/>
    <property type="match status" value="1"/>
</dbReference>
<accession>A0A932M1C5</accession>
<keyword evidence="1" id="KW-0676">Redox-active center</keyword>
<dbReference type="SUPFAM" id="SSF52833">
    <property type="entry name" value="Thioredoxin-like"/>
    <property type="match status" value="1"/>
</dbReference>
<dbReference type="EMBL" id="JACPSX010000190">
    <property type="protein sequence ID" value="MBI3015384.1"/>
    <property type="molecule type" value="Genomic_DNA"/>
</dbReference>
<comment type="caution">
    <text evidence="2">The sequence shown here is derived from an EMBL/GenBank/DDBJ whole genome shotgun (WGS) entry which is preliminary data.</text>
</comment>
<name>A0A932M1C5_UNCTE</name>
<dbReference type="Gene3D" id="3.40.30.10">
    <property type="entry name" value="Glutaredoxin"/>
    <property type="match status" value="1"/>
</dbReference>
<proteinExistence type="predicted"/>
<gene>
    <name evidence="2" type="ORF">HYY65_10065</name>
</gene>
<protein>
    <submittedName>
        <fullName evidence="2">SelT/SelW/SelH family protein</fullName>
    </submittedName>
</protein>
<evidence type="ECO:0000256" key="1">
    <source>
        <dbReference type="ARBA" id="ARBA00023284"/>
    </source>
</evidence>
<dbReference type="InterPro" id="IPR011893">
    <property type="entry name" value="Selenoprotein_Rdx-typ"/>
</dbReference>
<reference evidence="2" key="1">
    <citation type="submission" date="2020-07" db="EMBL/GenBank/DDBJ databases">
        <title>Huge and variable diversity of episymbiotic CPR bacteria and DPANN archaea in groundwater ecosystems.</title>
        <authorList>
            <person name="He C.Y."/>
            <person name="Keren R."/>
            <person name="Whittaker M."/>
            <person name="Farag I.F."/>
            <person name="Doudna J."/>
            <person name="Cate J.H.D."/>
            <person name="Banfield J.F."/>
        </authorList>
    </citation>
    <scope>NUCLEOTIDE SEQUENCE</scope>
    <source>
        <strain evidence="2">NC_groundwater_717_Ag_S-0.2um_59_8</strain>
    </source>
</reference>
<evidence type="ECO:0000313" key="3">
    <source>
        <dbReference type="Proteomes" id="UP000741360"/>
    </source>
</evidence>
<dbReference type="AlphaFoldDB" id="A0A932M1C5"/>
<dbReference type="InterPro" id="IPR036249">
    <property type="entry name" value="Thioredoxin-like_sf"/>
</dbReference>
<sequence>MQQAIRKSTGLESKLIEGSGGVFDVRIDGSLIFSHFQTGRFPKSEEILAKIQELQKP</sequence>
<evidence type="ECO:0000313" key="2">
    <source>
        <dbReference type="EMBL" id="MBI3015384.1"/>
    </source>
</evidence>